<organism evidence="2 3">
    <name type="scientific">Reticulomyxa filosa</name>
    <dbReference type="NCBI Taxonomy" id="46433"/>
    <lineage>
        <taxon>Eukaryota</taxon>
        <taxon>Sar</taxon>
        <taxon>Rhizaria</taxon>
        <taxon>Retaria</taxon>
        <taxon>Foraminifera</taxon>
        <taxon>Monothalamids</taxon>
        <taxon>Reticulomyxidae</taxon>
        <taxon>Reticulomyxa</taxon>
    </lineage>
</organism>
<keyword evidence="3" id="KW-1185">Reference proteome</keyword>
<dbReference type="AlphaFoldDB" id="X6MVQ7"/>
<dbReference type="GO" id="GO:0005525">
    <property type="term" value="F:GTP binding"/>
    <property type="evidence" value="ECO:0007669"/>
    <property type="project" value="InterPro"/>
</dbReference>
<sequence>MLSTSMIRDCDIVLFMYDITDHSSFEHIKTRWVPQFIETYSHTYNSYQNEATSTVGEEEDGKQKKTHHRGSLNASKKGSQRYKDVMAFVVGNKLDRNHKRKVTPREAEALCAANNPTETKNKNGLCSPLHDKCNNNNKTNGWIKDCFEISGKDKSDCISLVKHILTLYVQHILDSDNSHNGGSTKPMYHTFQKSGERSDDESFCSNTYIPFFFFFFFYEEGGKSNEIELNGVRRDRGFFSSLSAANMFTYLQLLFFP</sequence>
<gene>
    <name evidence="2" type="ORF">RFI_19776</name>
</gene>
<dbReference type="Gene3D" id="3.40.50.300">
    <property type="entry name" value="P-loop containing nucleotide triphosphate hydrolases"/>
    <property type="match status" value="1"/>
</dbReference>
<evidence type="ECO:0000313" key="3">
    <source>
        <dbReference type="Proteomes" id="UP000023152"/>
    </source>
</evidence>
<feature type="region of interest" description="Disordered" evidence="1">
    <location>
        <begin position="51"/>
        <end position="79"/>
    </location>
</feature>
<dbReference type="SUPFAM" id="SSF52540">
    <property type="entry name" value="P-loop containing nucleoside triphosphate hydrolases"/>
    <property type="match status" value="1"/>
</dbReference>
<name>X6MVQ7_RETFI</name>
<accession>X6MVQ7</accession>
<evidence type="ECO:0000256" key="1">
    <source>
        <dbReference type="SAM" id="MobiDB-lite"/>
    </source>
</evidence>
<protein>
    <submittedName>
        <fullName evidence="2">Uncharacterized protein</fullName>
    </submittedName>
</protein>
<dbReference type="PROSITE" id="PS51419">
    <property type="entry name" value="RAB"/>
    <property type="match status" value="1"/>
</dbReference>
<dbReference type="EMBL" id="ASPP01016416">
    <property type="protein sequence ID" value="ETO17542.1"/>
    <property type="molecule type" value="Genomic_DNA"/>
</dbReference>
<comment type="caution">
    <text evidence="2">The sequence shown here is derived from an EMBL/GenBank/DDBJ whole genome shotgun (WGS) entry which is preliminary data.</text>
</comment>
<dbReference type="GO" id="GO:0003924">
    <property type="term" value="F:GTPase activity"/>
    <property type="evidence" value="ECO:0007669"/>
    <property type="project" value="InterPro"/>
</dbReference>
<dbReference type="InterPro" id="IPR027417">
    <property type="entry name" value="P-loop_NTPase"/>
</dbReference>
<dbReference type="Proteomes" id="UP000023152">
    <property type="component" value="Unassembled WGS sequence"/>
</dbReference>
<evidence type="ECO:0000313" key="2">
    <source>
        <dbReference type="EMBL" id="ETO17542.1"/>
    </source>
</evidence>
<dbReference type="Pfam" id="PF00071">
    <property type="entry name" value="Ras"/>
    <property type="match status" value="1"/>
</dbReference>
<dbReference type="InterPro" id="IPR001806">
    <property type="entry name" value="Small_GTPase"/>
</dbReference>
<proteinExistence type="predicted"/>
<reference evidence="2 3" key="1">
    <citation type="journal article" date="2013" name="Curr. Biol.">
        <title>The Genome of the Foraminiferan Reticulomyxa filosa.</title>
        <authorList>
            <person name="Glockner G."/>
            <person name="Hulsmann N."/>
            <person name="Schleicher M."/>
            <person name="Noegel A.A."/>
            <person name="Eichinger L."/>
            <person name="Gallinger C."/>
            <person name="Pawlowski J."/>
            <person name="Sierra R."/>
            <person name="Euteneuer U."/>
            <person name="Pillet L."/>
            <person name="Moustafa A."/>
            <person name="Platzer M."/>
            <person name="Groth M."/>
            <person name="Szafranski K."/>
            <person name="Schliwa M."/>
        </authorList>
    </citation>
    <scope>NUCLEOTIDE SEQUENCE [LARGE SCALE GENOMIC DNA]</scope>
</reference>